<dbReference type="InterPro" id="IPR002909">
    <property type="entry name" value="IPT_dom"/>
</dbReference>
<dbReference type="EMBL" id="CP106735">
    <property type="protein sequence ID" value="UXX81001.1"/>
    <property type="molecule type" value="Genomic_DNA"/>
</dbReference>
<dbReference type="InterPro" id="IPR014756">
    <property type="entry name" value="Ig_E-set"/>
</dbReference>
<feature type="domain" description="IPT/TIG" evidence="2">
    <location>
        <begin position="33"/>
        <end position="96"/>
    </location>
</feature>
<dbReference type="Gene3D" id="2.60.40.2030">
    <property type="match status" value="1"/>
</dbReference>
<sequence>MKNKIFNNIRITGFIGALMLIGLMPLASQAQTTITKFHPIAGFIGDTIVITGTGLNSTEKVHVGQLEATFKKVNDTMLKFAIPVGAVNNDTLTIFDGTSTIKPQIIKEGVPEYVDKRIFIPEAVNSFEQIVFFEPVMDPFMGGSPGGGPIGDHETNNRFVNDDLTFSGTGSLPWATKPEDPNYNKTSGAFGIGLSDGDYFQIDGINTVGLENVRLSFALAAWYAEIQGGVNISYSEDNGANWVSMGGVSEWNLNKWVFKRIAKTLPSVSTLSLKFEFNQPAAGGDIIFDDIRVTGFPAGVAVVSEYIPNKAKPGKELLIKGSSLGDIKTVRFIAEDDSNIEVTDLNVADGGESITLTVPQGVKTAALTLINSKGVEFPTDDLTILDASPKVTKFNPSAAPIGGLIKLEGEDLYNITSIAFGNVDAPVYFLIDDTRVDVYVPAGAVTSAVKVESLQGSFDSGNIILDENDTEIQLGDFSVDNSVPLLTFTLSETEAEEGQTVSLVAKLTTAATQAVKLDLSFGGSVSDDDYKVSTETAVIVAGSVESDPITITIVNEGDNFEDEETLEITMIGSAGPAVPGAPRTQSITIKQAAVLSVKDELKESEIVVYQNMEGLNVLLKNEVAFKDATAVIYDLNGSRMYLKHFNQINGKLLVPEVNQYKPGVYVLMLANYEGQLVRKFIVK</sequence>
<dbReference type="InterPro" id="IPR026444">
    <property type="entry name" value="Secre_tail"/>
</dbReference>
<dbReference type="SUPFAM" id="SSF141072">
    <property type="entry name" value="CalX-like"/>
    <property type="match status" value="1"/>
</dbReference>
<reference evidence="3" key="1">
    <citation type="submission" date="2022-10" db="EMBL/GenBank/DDBJ databases">
        <title>Comparative genomics and taxonomic characterization of three novel marine species of genus Reichenbachiella exhibiting antioxidant and polysaccharide degradation activities.</title>
        <authorList>
            <person name="Muhammad N."/>
            <person name="Lee Y.-J."/>
            <person name="Ko J."/>
            <person name="Kim S.-G."/>
        </authorList>
    </citation>
    <scope>NUCLEOTIDE SEQUENCE</scope>
    <source>
        <strain evidence="3">Wsw4-B4</strain>
    </source>
</reference>
<feature type="chain" id="PRO_5046958614" evidence="1">
    <location>
        <begin position="31"/>
        <end position="683"/>
    </location>
</feature>
<feature type="signal peptide" evidence="1">
    <location>
        <begin position="1"/>
        <end position="30"/>
    </location>
</feature>
<dbReference type="Pfam" id="PF01833">
    <property type="entry name" value="TIG"/>
    <property type="match status" value="1"/>
</dbReference>
<organism evidence="3 4">
    <name type="scientific">Reichenbachiella carrageenanivorans</name>
    <dbReference type="NCBI Taxonomy" id="2979869"/>
    <lineage>
        <taxon>Bacteria</taxon>
        <taxon>Pseudomonadati</taxon>
        <taxon>Bacteroidota</taxon>
        <taxon>Cytophagia</taxon>
        <taxon>Cytophagales</taxon>
        <taxon>Reichenbachiellaceae</taxon>
        <taxon>Reichenbachiella</taxon>
    </lineage>
</organism>
<evidence type="ECO:0000256" key="1">
    <source>
        <dbReference type="SAM" id="SignalP"/>
    </source>
</evidence>
<evidence type="ECO:0000259" key="2">
    <source>
        <dbReference type="Pfam" id="PF01833"/>
    </source>
</evidence>
<dbReference type="InterPro" id="IPR038081">
    <property type="entry name" value="CalX-like_sf"/>
</dbReference>
<keyword evidence="4" id="KW-1185">Reference proteome</keyword>
<dbReference type="CDD" id="cd00102">
    <property type="entry name" value="IPT"/>
    <property type="match status" value="1"/>
</dbReference>
<gene>
    <name evidence="3" type="ORF">N7E81_07800</name>
</gene>
<dbReference type="Proteomes" id="UP001062165">
    <property type="component" value="Chromosome"/>
</dbReference>
<dbReference type="InterPro" id="IPR013783">
    <property type="entry name" value="Ig-like_fold"/>
</dbReference>
<dbReference type="Gene3D" id="2.60.40.10">
    <property type="entry name" value="Immunoglobulins"/>
    <property type="match status" value="3"/>
</dbReference>
<dbReference type="RefSeq" id="WP_263052730.1">
    <property type="nucleotide sequence ID" value="NZ_CP106735.1"/>
</dbReference>
<evidence type="ECO:0000313" key="3">
    <source>
        <dbReference type="EMBL" id="UXX81001.1"/>
    </source>
</evidence>
<name>A0ABY6D4B5_9BACT</name>
<proteinExistence type="predicted"/>
<accession>A0ABY6D4B5</accession>
<dbReference type="SUPFAM" id="SSF81296">
    <property type="entry name" value="E set domains"/>
    <property type="match status" value="2"/>
</dbReference>
<keyword evidence="1" id="KW-0732">Signal</keyword>
<protein>
    <submittedName>
        <fullName evidence="3">IPT/TIG domain-containing protein</fullName>
    </submittedName>
</protein>
<evidence type="ECO:0000313" key="4">
    <source>
        <dbReference type="Proteomes" id="UP001062165"/>
    </source>
</evidence>
<dbReference type="NCBIfam" id="TIGR04183">
    <property type="entry name" value="Por_Secre_tail"/>
    <property type="match status" value="1"/>
</dbReference>